<evidence type="ECO:0000259" key="7">
    <source>
        <dbReference type="PROSITE" id="PS51061"/>
    </source>
</evidence>
<evidence type="ECO:0000256" key="4">
    <source>
        <dbReference type="ARBA" id="ARBA00023186"/>
    </source>
</evidence>
<dbReference type="InterPro" id="IPR038008">
    <property type="entry name" value="Jag_KH"/>
</dbReference>
<evidence type="ECO:0000313" key="9">
    <source>
        <dbReference type="Proteomes" id="UP000790580"/>
    </source>
</evidence>
<comment type="subcellular location">
    <subcellularLocation>
        <location evidence="6">Cytoplasm</location>
    </subcellularLocation>
</comment>
<keyword evidence="9" id="KW-1185">Reference proteome</keyword>
<dbReference type="InterPro" id="IPR001374">
    <property type="entry name" value="R3H_dom"/>
</dbReference>
<comment type="domain">
    <text evidence="6">Has an N-terminal Jag-N domain and 2 RNA-binding domains (KH and R3H).</text>
</comment>
<sequence length="205" mass="22737">MRKVTVSGKTVDEAIELGLSKLGTEKDNVTISVLEEPQKGFLGLLGGKPAVVEVTLKPDPVKEAILFLRDTIDKMGISASVDKEEKKDGVFLNITGVDIGVLIGKRGQTLDSLQYLVNLVANRQSSNYVRIYLDAEGYRERRKEALETLAARLSSKAIRTKREVRLEPMNAHERKIIHTALQNVKGVKTYSDGEEPNRRIIVAPK</sequence>
<dbReference type="Proteomes" id="UP000790580">
    <property type="component" value="Unassembled WGS sequence"/>
</dbReference>
<evidence type="ECO:0000256" key="2">
    <source>
        <dbReference type="ARBA" id="ARBA00022884"/>
    </source>
</evidence>
<accession>A0ABS6JVN0</accession>
<dbReference type="SMART" id="SM01245">
    <property type="entry name" value="Jag_N"/>
    <property type="match status" value="1"/>
</dbReference>
<keyword evidence="2 6" id="KW-0694">RNA-binding</keyword>
<dbReference type="Gene3D" id="3.30.300.20">
    <property type="match status" value="1"/>
</dbReference>
<dbReference type="EMBL" id="JAHQCR010000051">
    <property type="protein sequence ID" value="MBU9722302.1"/>
    <property type="molecule type" value="Genomic_DNA"/>
</dbReference>
<dbReference type="CDD" id="cd02644">
    <property type="entry name" value="R3H_jag"/>
    <property type="match status" value="1"/>
</dbReference>
<name>A0ABS6JVN0_9BACI</name>
<dbReference type="Pfam" id="PF13083">
    <property type="entry name" value="KH_KhpA-B"/>
    <property type="match status" value="1"/>
</dbReference>
<evidence type="ECO:0000256" key="1">
    <source>
        <dbReference type="ARBA" id="ARBA00022490"/>
    </source>
</evidence>
<protein>
    <recommendedName>
        <fullName evidence="6">RNA-binding protein KhpB</fullName>
    </recommendedName>
    <alternativeName>
        <fullName evidence="6">RNA-binding protein EloR</fullName>
    </alternativeName>
</protein>
<comment type="subunit">
    <text evidence="6">Forms a complex with KhpA.</text>
</comment>
<keyword evidence="4 6" id="KW-0143">Chaperone</keyword>
<keyword evidence="5 6" id="KW-0961">Cell wall biogenesis/degradation</keyword>
<dbReference type="SUPFAM" id="SSF82708">
    <property type="entry name" value="R3H domain"/>
    <property type="match status" value="1"/>
</dbReference>
<feature type="domain" description="R3H" evidence="7">
    <location>
        <begin position="140"/>
        <end position="205"/>
    </location>
</feature>
<dbReference type="InterPro" id="IPR015946">
    <property type="entry name" value="KH_dom-like_a/b"/>
</dbReference>
<reference evidence="8 9" key="1">
    <citation type="submission" date="2021-06" db="EMBL/GenBank/DDBJ databases">
        <title>Bacillus sp. RD4P76, an endophyte from a halophyte.</title>
        <authorList>
            <person name="Sun J.-Q."/>
        </authorList>
    </citation>
    <scope>NUCLEOTIDE SEQUENCE [LARGE SCALE GENOMIC DNA]</scope>
    <source>
        <strain evidence="8 9">JCM 17098</strain>
    </source>
</reference>
<feature type="region of interest" description="Jag_N domain" evidence="6">
    <location>
        <begin position="5"/>
        <end position="55"/>
    </location>
</feature>
<dbReference type="Pfam" id="PF01424">
    <property type="entry name" value="R3H"/>
    <property type="match status" value="1"/>
</dbReference>
<dbReference type="RefSeq" id="WP_088077375.1">
    <property type="nucleotide sequence ID" value="NZ_JAHQCR010000051.1"/>
</dbReference>
<dbReference type="Gene3D" id="3.30.30.80">
    <property type="entry name" value="probable RNA-binding protein from clostridium symbiosum atcc 14940"/>
    <property type="match status" value="1"/>
</dbReference>
<evidence type="ECO:0000256" key="6">
    <source>
        <dbReference type="HAMAP-Rule" id="MF_00867"/>
    </source>
</evidence>
<dbReference type="Gene3D" id="3.30.1370.50">
    <property type="entry name" value="R3H-like domain"/>
    <property type="match status" value="1"/>
</dbReference>
<dbReference type="SMART" id="SM00393">
    <property type="entry name" value="R3H"/>
    <property type="match status" value="1"/>
</dbReference>
<comment type="caution">
    <text evidence="8">The sequence shown here is derived from an EMBL/GenBank/DDBJ whole genome shotgun (WGS) entry which is preliminary data.</text>
</comment>
<gene>
    <name evidence="6" type="primary">khpB</name>
    <name evidence="6" type="synonym">eloR</name>
    <name evidence="8" type="ORF">KS407_12735</name>
</gene>
<comment type="function">
    <text evidence="6">A probable RNA chaperone. Forms a complex with KhpA which binds to cellular RNA and controls its expression. Plays a role in peptidoglycan (PG) homeostasis and cell length regulation.</text>
</comment>
<dbReference type="PANTHER" id="PTHR35800">
    <property type="entry name" value="PROTEIN JAG"/>
    <property type="match status" value="1"/>
</dbReference>
<dbReference type="InterPro" id="IPR038247">
    <property type="entry name" value="Jag_N_dom_sf"/>
</dbReference>
<dbReference type="InterPro" id="IPR034079">
    <property type="entry name" value="R3H_KhpB"/>
</dbReference>
<comment type="similarity">
    <text evidence="6">Belongs to the KhpB RNA-binding protein family.</text>
</comment>
<evidence type="ECO:0000256" key="5">
    <source>
        <dbReference type="ARBA" id="ARBA00023316"/>
    </source>
</evidence>
<dbReference type="PANTHER" id="PTHR35800:SF1">
    <property type="entry name" value="RNA-BINDING PROTEIN KHPB"/>
    <property type="match status" value="1"/>
</dbReference>
<organism evidence="8 9">
    <name type="scientific">Evansella alkalicola</name>
    <dbReference type="NCBI Taxonomy" id="745819"/>
    <lineage>
        <taxon>Bacteria</taxon>
        <taxon>Bacillati</taxon>
        <taxon>Bacillota</taxon>
        <taxon>Bacilli</taxon>
        <taxon>Bacillales</taxon>
        <taxon>Bacillaceae</taxon>
        <taxon>Evansella</taxon>
    </lineage>
</organism>
<dbReference type="InterPro" id="IPR032782">
    <property type="entry name" value="KhpB_N"/>
</dbReference>
<dbReference type="Pfam" id="PF14804">
    <property type="entry name" value="Jag_N"/>
    <property type="match status" value="1"/>
</dbReference>
<proteinExistence type="inferred from homology"/>
<dbReference type="PROSITE" id="PS51061">
    <property type="entry name" value="R3H"/>
    <property type="match status" value="1"/>
</dbReference>
<dbReference type="InterPro" id="IPR036867">
    <property type="entry name" value="R3H_dom_sf"/>
</dbReference>
<keyword evidence="1 6" id="KW-0963">Cytoplasm</keyword>
<dbReference type="NCBIfam" id="NF041568">
    <property type="entry name" value="Jag_EloR"/>
    <property type="match status" value="1"/>
</dbReference>
<dbReference type="InterPro" id="IPR039247">
    <property type="entry name" value="KhpB"/>
</dbReference>
<dbReference type="CDD" id="cd02414">
    <property type="entry name" value="KH-II_Jag"/>
    <property type="match status" value="1"/>
</dbReference>
<keyword evidence="3 6" id="KW-0133">Cell shape</keyword>
<evidence type="ECO:0000256" key="3">
    <source>
        <dbReference type="ARBA" id="ARBA00022960"/>
    </source>
</evidence>
<evidence type="ECO:0000313" key="8">
    <source>
        <dbReference type="EMBL" id="MBU9722302.1"/>
    </source>
</evidence>
<dbReference type="HAMAP" id="MF_00867">
    <property type="entry name" value="KhpB"/>
    <property type="match status" value="1"/>
</dbReference>